<keyword evidence="2" id="KW-1185">Reference proteome</keyword>
<dbReference type="EMBL" id="JAIMBW010000001">
    <property type="protein sequence ID" value="MBY4894826.1"/>
    <property type="molecule type" value="Genomic_DNA"/>
</dbReference>
<name>A0A975TTR9_9RHOB</name>
<dbReference type="InterPro" id="IPR012550">
    <property type="entry name" value="DUF1706"/>
</dbReference>
<dbReference type="PANTHER" id="PTHR40658">
    <property type="match status" value="1"/>
</dbReference>
<dbReference type="AlphaFoldDB" id="A0A975TTR9"/>
<dbReference type="Gene3D" id="1.20.120.450">
    <property type="entry name" value="dinb family like domain"/>
    <property type="match status" value="1"/>
</dbReference>
<proteinExistence type="predicted"/>
<dbReference type="InterPro" id="IPR034660">
    <property type="entry name" value="DinB/YfiT-like"/>
</dbReference>
<evidence type="ECO:0000313" key="2">
    <source>
        <dbReference type="Proteomes" id="UP000693972"/>
    </source>
</evidence>
<sequence length="160" mass="17699">MPAATTHKDLLAVTDREWAKLSALLDKVPEDIACAPQGEDPSVRDILCHRAHWVGLFFQWLDEGEAAQMPDHGVKWNQLKPYNAGLRARYADLSWTEARDWLAREQARLRAWIAAADDATLYGGAMPGGTGWTRGRYAEAAGPSHCRSAAKYIRAVLKAA</sequence>
<dbReference type="SUPFAM" id="SSF109854">
    <property type="entry name" value="DinB/YfiT-like putative metalloenzymes"/>
    <property type="match status" value="1"/>
</dbReference>
<organism evidence="1">
    <name type="scientific">Gymnodinialimonas phycosphaerae</name>
    <dbReference type="NCBI Taxonomy" id="2841589"/>
    <lineage>
        <taxon>Bacteria</taxon>
        <taxon>Pseudomonadati</taxon>
        <taxon>Pseudomonadota</taxon>
        <taxon>Alphaproteobacteria</taxon>
        <taxon>Rhodobacterales</taxon>
        <taxon>Paracoccaceae</taxon>
        <taxon>Gymnodinialimonas</taxon>
    </lineage>
</organism>
<protein>
    <submittedName>
        <fullName evidence="1">ClbS/DfsB family four-helix bundle protein</fullName>
    </submittedName>
</protein>
<dbReference type="RefSeq" id="WP_257894329.1">
    <property type="nucleotide sequence ID" value="NZ_JAIMBW010000001.1"/>
</dbReference>
<dbReference type="Proteomes" id="UP000693972">
    <property type="component" value="Unassembled WGS sequence"/>
</dbReference>
<dbReference type="PANTHER" id="PTHR40658:SF4">
    <property type="entry name" value="HYPOTHETICAL CYTOSOLIC PROTEIN"/>
    <property type="match status" value="1"/>
</dbReference>
<dbReference type="Pfam" id="PF08020">
    <property type="entry name" value="DUF1706"/>
    <property type="match status" value="1"/>
</dbReference>
<gene>
    <name evidence="1" type="ORF">KUL25_18875</name>
</gene>
<reference evidence="1 2" key="1">
    <citation type="submission" date="2021-07" db="EMBL/GenBank/DDBJ databases">
        <title>Karlodiniumbacter phycospheric gen. nov., sp. nov., a phycosphere bacterium isolated from karlodinium veneficum.</title>
        <authorList>
            <person name="Peng Y."/>
            <person name="Jiang L."/>
            <person name="Lee J."/>
        </authorList>
    </citation>
    <scope>NUCLEOTIDE SEQUENCE</scope>
    <source>
        <strain evidence="1 2">N5</strain>
    </source>
</reference>
<dbReference type="EMBL" id="CP078073">
    <property type="protein sequence ID" value="QXL87453.1"/>
    <property type="molecule type" value="Genomic_DNA"/>
</dbReference>
<accession>A0A975TTR9</accession>
<evidence type="ECO:0000313" key="1">
    <source>
        <dbReference type="EMBL" id="QXL87453.1"/>
    </source>
</evidence>